<dbReference type="SUPFAM" id="SSF55545">
    <property type="entry name" value="beta-N-acetylhexosaminidase-like domain"/>
    <property type="match status" value="1"/>
</dbReference>
<evidence type="ECO:0000256" key="2">
    <source>
        <dbReference type="ARBA" id="ARBA00006285"/>
    </source>
</evidence>
<feature type="domain" description="Glycoside hydrolase family 20 catalytic" evidence="7">
    <location>
        <begin position="132"/>
        <end position="455"/>
    </location>
</feature>
<dbReference type="InterPro" id="IPR029018">
    <property type="entry name" value="Hex-like_dom2"/>
</dbReference>
<proteinExistence type="inferred from homology"/>
<comment type="catalytic activity">
    <reaction evidence="1">
        <text>Hydrolysis of terminal non-reducing N-acetyl-D-hexosamine residues in N-acetyl-beta-D-hexosaminides.</text>
        <dbReference type="EC" id="3.2.1.52"/>
    </reaction>
</comment>
<dbReference type="Pfam" id="PF02838">
    <property type="entry name" value="Glyco_hydro_20b"/>
    <property type="match status" value="1"/>
</dbReference>
<dbReference type="InterPro" id="IPR025705">
    <property type="entry name" value="Beta_hexosaminidase_sua/sub"/>
</dbReference>
<dbReference type="PANTHER" id="PTHR22600:SF57">
    <property type="entry name" value="BETA-N-ACETYLHEXOSAMINIDASE"/>
    <property type="match status" value="1"/>
</dbReference>
<evidence type="ECO:0000313" key="10">
    <source>
        <dbReference type="Proteomes" id="UP001595833"/>
    </source>
</evidence>
<evidence type="ECO:0000256" key="3">
    <source>
        <dbReference type="ARBA" id="ARBA00012663"/>
    </source>
</evidence>
<comment type="similarity">
    <text evidence="2">Belongs to the glycosyl hydrolase 20 family.</text>
</comment>
<protein>
    <recommendedName>
        <fullName evidence="3">beta-N-acetylhexosaminidase</fullName>
        <ecNumber evidence="3">3.2.1.52</ecNumber>
    </recommendedName>
</protein>
<dbReference type="Gene3D" id="3.30.379.10">
    <property type="entry name" value="Chitobiase/beta-hexosaminidase domain 2-like"/>
    <property type="match status" value="1"/>
</dbReference>
<dbReference type="EMBL" id="JBHSJB010000027">
    <property type="protein sequence ID" value="MFC5057237.1"/>
    <property type="molecule type" value="Genomic_DNA"/>
</dbReference>
<gene>
    <name evidence="9" type="ORF">ACFPFM_26265</name>
</gene>
<dbReference type="Gene3D" id="3.20.20.80">
    <property type="entry name" value="Glycosidases"/>
    <property type="match status" value="1"/>
</dbReference>
<dbReference type="InterPro" id="IPR015882">
    <property type="entry name" value="HEX_bac_N"/>
</dbReference>
<dbReference type="RefSeq" id="WP_344037230.1">
    <property type="nucleotide sequence ID" value="NZ_BAAAKE010000006.1"/>
</dbReference>
<name>A0ABV9Y6G6_9PSEU</name>
<sequence length="498" mass="54224">MIVPRPTRLVRRRGRFTLSPDTAVRAGPGAEGAARLLRASLRPATGLPLPVHEDGRVVIALDERLVGLGDEGYALSVTEHAVVLRAATRQGLAHGVQTIRQLLPVEALGSRPAPNVEWALPGVDIRDAPRLPWRGVLLDVARRFQPVAALRRFVDLMALHKLNVLHLHLTDDQGWRLPVPGWPRLTEVGAWRAESDGDGVPHGGCYTRAELAGLVAHAAERGVRVVPEVEMPGHARAALAAYPHLGNVPGRELPVWTRWGVSEAVFGVHDAALEFCRDVLDEVLEVFPGPHVHIGGDECPTTEWETSPTALARVAREGLAGPHELRGWFLRQVAEHLVSRGRTPVSWEPVGRPGAVLMPWRDAADAHAALDGGHDVVMAPHRSTYLDYPQSAGPDEPAGQPGLVVTAHDVYHVPLPAGVLGAQCALWTEYVPTARHLERLAFPRLAALSDALWAKRPSWTDFTDRMRGHADRLTALSVPHGPLTTREEDDDRSPVQPC</sequence>
<accession>A0ABV9Y6G6</accession>
<evidence type="ECO:0000259" key="8">
    <source>
        <dbReference type="Pfam" id="PF02838"/>
    </source>
</evidence>
<evidence type="ECO:0000256" key="4">
    <source>
        <dbReference type="ARBA" id="ARBA00022801"/>
    </source>
</evidence>
<comment type="caution">
    <text evidence="9">The sequence shown here is derived from an EMBL/GenBank/DDBJ whole genome shotgun (WGS) entry which is preliminary data.</text>
</comment>
<feature type="domain" description="Beta-hexosaminidase bacterial type N-terminal" evidence="8">
    <location>
        <begin position="2"/>
        <end position="128"/>
    </location>
</feature>
<evidence type="ECO:0000313" key="9">
    <source>
        <dbReference type="EMBL" id="MFC5057237.1"/>
    </source>
</evidence>
<evidence type="ECO:0000256" key="5">
    <source>
        <dbReference type="ARBA" id="ARBA00023295"/>
    </source>
</evidence>
<keyword evidence="10" id="KW-1185">Reference proteome</keyword>
<dbReference type="CDD" id="cd06563">
    <property type="entry name" value="GH20_chitobiase-like"/>
    <property type="match status" value="1"/>
</dbReference>
<dbReference type="EC" id="3.2.1.52" evidence="3"/>
<organism evidence="9 10">
    <name type="scientific">Saccharothrix xinjiangensis</name>
    <dbReference type="NCBI Taxonomy" id="204798"/>
    <lineage>
        <taxon>Bacteria</taxon>
        <taxon>Bacillati</taxon>
        <taxon>Actinomycetota</taxon>
        <taxon>Actinomycetes</taxon>
        <taxon>Pseudonocardiales</taxon>
        <taxon>Pseudonocardiaceae</taxon>
        <taxon>Saccharothrix</taxon>
    </lineage>
</organism>
<reference evidence="10" key="1">
    <citation type="journal article" date="2019" name="Int. J. Syst. Evol. Microbiol.">
        <title>The Global Catalogue of Microorganisms (GCM) 10K type strain sequencing project: providing services to taxonomists for standard genome sequencing and annotation.</title>
        <authorList>
            <consortium name="The Broad Institute Genomics Platform"/>
            <consortium name="The Broad Institute Genome Sequencing Center for Infectious Disease"/>
            <person name="Wu L."/>
            <person name="Ma J."/>
        </authorList>
    </citation>
    <scope>NUCLEOTIDE SEQUENCE [LARGE SCALE GENOMIC DNA]</scope>
    <source>
        <strain evidence="10">KCTC 12848</strain>
    </source>
</reference>
<evidence type="ECO:0000256" key="1">
    <source>
        <dbReference type="ARBA" id="ARBA00001231"/>
    </source>
</evidence>
<dbReference type="SUPFAM" id="SSF51445">
    <property type="entry name" value="(Trans)glycosidases"/>
    <property type="match status" value="1"/>
</dbReference>
<dbReference type="PRINTS" id="PR00738">
    <property type="entry name" value="GLHYDRLASE20"/>
</dbReference>
<dbReference type="Proteomes" id="UP001595833">
    <property type="component" value="Unassembled WGS sequence"/>
</dbReference>
<dbReference type="Pfam" id="PF00728">
    <property type="entry name" value="Glyco_hydro_20"/>
    <property type="match status" value="1"/>
</dbReference>
<keyword evidence="5" id="KW-0326">Glycosidase</keyword>
<dbReference type="InterPro" id="IPR015883">
    <property type="entry name" value="Glyco_hydro_20_cat"/>
</dbReference>
<dbReference type="PANTHER" id="PTHR22600">
    <property type="entry name" value="BETA-HEXOSAMINIDASE"/>
    <property type="match status" value="1"/>
</dbReference>
<keyword evidence="4" id="KW-0378">Hydrolase</keyword>
<dbReference type="InterPro" id="IPR017853">
    <property type="entry name" value="GH"/>
</dbReference>
<feature type="region of interest" description="Disordered" evidence="6">
    <location>
        <begin position="473"/>
        <end position="498"/>
    </location>
</feature>
<evidence type="ECO:0000256" key="6">
    <source>
        <dbReference type="SAM" id="MobiDB-lite"/>
    </source>
</evidence>
<evidence type="ECO:0000259" key="7">
    <source>
        <dbReference type="Pfam" id="PF00728"/>
    </source>
</evidence>